<feature type="region of interest" description="Disordered" evidence="1">
    <location>
        <begin position="31"/>
        <end position="55"/>
    </location>
</feature>
<dbReference type="AlphaFoldDB" id="A0A4Z2FMR7"/>
<keyword evidence="3" id="KW-1185">Reference proteome</keyword>
<accession>A0A4Z2FMR7</accession>
<name>A0A4Z2FMR7_9TELE</name>
<organism evidence="2 3">
    <name type="scientific">Liparis tanakae</name>
    <name type="common">Tanaka's snailfish</name>
    <dbReference type="NCBI Taxonomy" id="230148"/>
    <lineage>
        <taxon>Eukaryota</taxon>
        <taxon>Metazoa</taxon>
        <taxon>Chordata</taxon>
        <taxon>Craniata</taxon>
        <taxon>Vertebrata</taxon>
        <taxon>Euteleostomi</taxon>
        <taxon>Actinopterygii</taxon>
        <taxon>Neopterygii</taxon>
        <taxon>Teleostei</taxon>
        <taxon>Neoteleostei</taxon>
        <taxon>Acanthomorphata</taxon>
        <taxon>Eupercaria</taxon>
        <taxon>Perciformes</taxon>
        <taxon>Cottioidei</taxon>
        <taxon>Cottales</taxon>
        <taxon>Liparidae</taxon>
        <taxon>Liparis</taxon>
    </lineage>
</organism>
<protein>
    <submittedName>
        <fullName evidence="2">Uncharacterized protein</fullName>
    </submittedName>
</protein>
<evidence type="ECO:0000313" key="3">
    <source>
        <dbReference type="Proteomes" id="UP000314294"/>
    </source>
</evidence>
<evidence type="ECO:0000256" key="1">
    <source>
        <dbReference type="SAM" id="MobiDB-lite"/>
    </source>
</evidence>
<reference evidence="2 3" key="1">
    <citation type="submission" date="2019-03" db="EMBL/GenBank/DDBJ databases">
        <title>First draft genome of Liparis tanakae, snailfish: a comprehensive survey of snailfish specific genes.</title>
        <authorList>
            <person name="Kim W."/>
            <person name="Song I."/>
            <person name="Jeong J.-H."/>
            <person name="Kim D."/>
            <person name="Kim S."/>
            <person name="Ryu S."/>
            <person name="Song J.Y."/>
            <person name="Lee S.K."/>
        </authorList>
    </citation>
    <scope>NUCLEOTIDE SEQUENCE [LARGE SCALE GENOMIC DNA]</scope>
    <source>
        <tissue evidence="2">Muscle</tissue>
    </source>
</reference>
<proteinExistence type="predicted"/>
<dbReference type="EMBL" id="SRLO01001046">
    <property type="protein sequence ID" value="TNN42311.1"/>
    <property type="molecule type" value="Genomic_DNA"/>
</dbReference>
<sequence length="74" mass="7825">MKEQWVAGLIPVGSSQCLKAAQGLLTNKSTPAAECTGRGEESLAPLDGNLTAPMRVGGKTLKASSEHRYVTVRR</sequence>
<dbReference type="Proteomes" id="UP000314294">
    <property type="component" value="Unassembled WGS sequence"/>
</dbReference>
<comment type="caution">
    <text evidence="2">The sequence shown here is derived from an EMBL/GenBank/DDBJ whole genome shotgun (WGS) entry which is preliminary data.</text>
</comment>
<evidence type="ECO:0000313" key="2">
    <source>
        <dbReference type="EMBL" id="TNN42311.1"/>
    </source>
</evidence>
<gene>
    <name evidence="2" type="ORF">EYF80_047524</name>
</gene>